<evidence type="ECO:0000259" key="1">
    <source>
        <dbReference type="Pfam" id="PF22807"/>
    </source>
</evidence>
<dbReference type="InterPro" id="IPR011042">
    <property type="entry name" value="6-blade_b-propeller_TolB-like"/>
</dbReference>
<sequence>MPAPHPGALVDEQVADAPVLVVDEEVLDDADRAIGRLDVVCDHFRAAAQMGAFSGFDLAFGNRFQLAHFVPGAQLRRSEQHAERAADPAGRVVPVMVIAIMGTMRHFVISRDGVAVGDRRALFDLLARQLRQNRFVAPGSRTNRPRRDQHLALAQPVRGPDDKIAHTPPFGVEVHILDAADRAVSGIDRVTLQLRESIEHRGLLWPASYSENRSARRSRSVIRGVGSFSVLSPRRLAPWCPIGKPHACPGRHAACMGFAPSGRGDETMTDSDITPTVARSTRHDLRKGTVPGAWPVAAPALGRPPGRPALLALLCSLSLAACTETARLPPSASLGPDPVLPPPAKSLIPTVDIAPAVGWPSGAQPVGAPGARVQAFAGDLDHPRWLYVLPNGDVLVAETNAPPRPKDRQGIKGWVMAQVMKRAGAAVPSANRITLLRDADGDGVAEGRFAFLEGLNSPFGMTLVGSDLYVANTDALVRFPYRDGDTTIAAAGVPVVALPGGPRNHHWTKNVIASPDGARLYVTVGSNSNVAEHGIDAEAGRAAIWEVDPATGAHRIFASGLRNPNGLDWEPHTGRLWTVVNERDELGSDLVPDFLTSVVDGGFYGWPYSYFGAHVDERVKPARPELVARAIKPDYALVPHSAALGLVFGEKSALPPPLRDGAFIGLHGSWNRRPPSGYKVVFVPFSAGAPAGEPIDVLTGFVNDDGEAQGRPVGVAIDSRGALLVADDVGNVVWRVSASGDATGAATRGSAQ</sequence>
<dbReference type="Proteomes" id="UP000006552">
    <property type="component" value="Chromosome"/>
</dbReference>
<dbReference type="PANTHER" id="PTHR33546:SF1">
    <property type="entry name" value="LARGE, MULTIFUNCTIONAL SECRETED PROTEIN"/>
    <property type="match status" value="1"/>
</dbReference>
<evidence type="ECO:0000313" key="2">
    <source>
        <dbReference type="EMBL" id="CAI07271.1"/>
    </source>
</evidence>
<dbReference type="EMBL" id="CR555306">
    <property type="protein sequence ID" value="CAI07271.1"/>
    <property type="molecule type" value="Genomic_DNA"/>
</dbReference>
<dbReference type="STRING" id="76114.ebA2073"/>
<dbReference type="HOGENOM" id="CLU_369926_0_0_4"/>
<dbReference type="AlphaFoldDB" id="Q5P5Z0"/>
<feature type="domain" description="Pyrroloquinoline quinone-dependent pyranose dehydrogenase beta-propeller" evidence="1">
    <location>
        <begin position="630"/>
        <end position="735"/>
    </location>
</feature>
<dbReference type="Gene3D" id="2.120.10.30">
    <property type="entry name" value="TolB, C-terminal domain"/>
    <property type="match status" value="1"/>
</dbReference>
<dbReference type="InterPro" id="IPR011041">
    <property type="entry name" value="Quinoprot_gluc/sorb_DH_b-prop"/>
</dbReference>
<proteinExistence type="predicted"/>
<protein>
    <submittedName>
        <fullName evidence="2">L-sorbosone dehydrogenase</fullName>
    </submittedName>
</protein>
<dbReference type="eggNOG" id="COG2133">
    <property type="taxonomic scope" value="Bacteria"/>
</dbReference>
<gene>
    <name evidence="2" type="ORF">ebA2073</name>
</gene>
<dbReference type="PANTHER" id="PTHR33546">
    <property type="entry name" value="LARGE, MULTIFUNCTIONAL SECRETED PROTEIN-RELATED"/>
    <property type="match status" value="1"/>
</dbReference>
<dbReference type="SUPFAM" id="SSF50952">
    <property type="entry name" value="Soluble quinoprotein glucose dehydrogenase"/>
    <property type="match status" value="1"/>
</dbReference>
<dbReference type="Pfam" id="PF22807">
    <property type="entry name" value="TrAA12"/>
    <property type="match status" value="2"/>
</dbReference>
<keyword evidence="3" id="KW-1185">Reference proteome</keyword>
<organism evidence="2 3">
    <name type="scientific">Aromatoleum aromaticum (strain DSM 19018 / LMG 30748 / EbN1)</name>
    <name type="common">Azoarcus sp. (strain EbN1)</name>
    <dbReference type="NCBI Taxonomy" id="76114"/>
    <lineage>
        <taxon>Bacteria</taxon>
        <taxon>Pseudomonadati</taxon>
        <taxon>Pseudomonadota</taxon>
        <taxon>Betaproteobacteria</taxon>
        <taxon>Rhodocyclales</taxon>
        <taxon>Rhodocyclaceae</taxon>
        <taxon>Aromatoleum</taxon>
    </lineage>
</organism>
<evidence type="ECO:0000313" key="3">
    <source>
        <dbReference type="Proteomes" id="UP000006552"/>
    </source>
</evidence>
<feature type="domain" description="Pyrroloquinoline quinone-dependent pyranose dehydrogenase beta-propeller" evidence="1">
    <location>
        <begin position="368"/>
        <end position="587"/>
    </location>
</feature>
<reference evidence="2 3" key="1">
    <citation type="journal article" date="2005" name="Arch. Microbiol.">
        <title>The genome sequence of an anaerobic aromatic-degrading denitrifying bacterium, strain EbN1.</title>
        <authorList>
            <person name="Rabus R."/>
            <person name="Kube M."/>
            <person name="Heider J."/>
            <person name="Beck A."/>
            <person name="Heitmann K."/>
            <person name="Widdel F."/>
            <person name="Reinhardt R."/>
        </authorList>
    </citation>
    <scope>NUCLEOTIDE SEQUENCE [LARGE SCALE GENOMIC DNA]</scope>
    <source>
        <strain evidence="2 3">EbN1</strain>
    </source>
</reference>
<dbReference type="KEGG" id="eba:ebA2073"/>
<name>Q5P5Z0_AROAE</name>
<dbReference type="InterPro" id="IPR054539">
    <property type="entry name" value="Beta-prop_PDH"/>
</dbReference>
<accession>Q5P5Z0</accession>